<proteinExistence type="inferred from homology"/>
<dbReference type="Pfam" id="PF13561">
    <property type="entry name" value="adh_short_C2"/>
    <property type="match status" value="1"/>
</dbReference>
<evidence type="ECO:0000256" key="1">
    <source>
        <dbReference type="ARBA" id="ARBA00006484"/>
    </source>
</evidence>
<dbReference type="CDD" id="cd05233">
    <property type="entry name" value="SDR_c"/>
    <property type="match status" value="1"/>
</dbReference>
<dbReference type="SMART" id="SM00822">
    <property type="entry name" value="PKS_KR"/>
    <property type="match status" value="1"/>
</dbReference>
<keyword evidence="2" id="KW-0560">Oxidoreductase</keyword>
<dbReference type="InterPro" id="IPR057326">
    <property type="entry name" value="KR_dom"/>
</dbReference>
<reference evidence="5 6" key="1">
    <citation type="submission" date="2021-09" db="EMBL/GenBank/DDBJ databases">
        <title>Whole genome sequence of Nocardioides sp. GBK3QG-3.</title>
        <authorList>
            <person name="Tuo L."/>
        </authorList>
    </citation>
    <scope>NUCLEOTIDE SEQUENCE [LARGE SCALE GENOMIC DNA]</scope>
    <source>
        <strain evidence="5 6">GBK3QG-3</strain>
    </source>
</reference>
<dbReference type="InterPro" id="IPR002347">
    <property type="entry name" value="SDR_fam"/>
</dbReference>
<evidence type="ECO:0000313" key="5">
    <source>
        <dbReference type="EMBL" id="MBZ5738849.1"/>
    </source>
</evidence>
<dbReference type="Gene3D" id="3.40.50.720">
    <property type="entry name" value="NAD(P)-binding Rossmann-like Domain"/>
    <property type="match status" value="1"/>
</dbReference>
<keyword evidence="3" id="KW-0732">Signal</keyword>
<evidence type="ECO:0000256" key="2">
    <source>
        <dbReference type="ARBA" id="ARBA00023002"/>
    </source>
</evidence>
<gene>
    <name evidence="5" type="ORF">K8U61_11800</name>
</gene>
<dbReference type="SUPFAM" id="SSF51735">
    <property type="entry name" value="NAD(P)-binding Rossmann-fold domains"/>
    <property type="match status" value="1"/>
</dbReference>
<dbReference type="PANTHER" id="PTHR43639:SF1">
    <property type="entry name" value="SHORT-CHAIN DEHYDROGENASE_REDUCTASE FAMILY PROTEIN"/>
    <property type="match status" value="1"/>
</dbReference>
<keyword evidence="6" id="KW-1185">Reference proteome</keyword>
<evidence type="ECO:0000256" key="3">
    <source>
        <dbReference type="SAM" id="SignalP"/>
    </source>
</evidence>
<evidence type="ECO:0000313" key="6">
    <source>
        <dbReference type="Proteomes" id="UP000780875"/>
    </source>
</evidence>
<accession>A0ABS7UCW7</accession>
<comment type="similarity">
    <text evidence="1">Belongs to the short-chain dehydrogenases/reductases (SDR) family.</text>
</comment>
<sequence>MNTTRTALVTGSTAGIGAATAALLAAEGYAVVVTGRDEARGAAVVDAIRADGGTARFVRSDLADLGSVRDLAAAVGPVDVLVNNAGIFPGGPLVSQDVESFQATFDVNVRGLYFLTQAVVSGMVERGSGSIVNVSTMAARVAMPGLSVYSASKAAVESLTRTWAAELAGSGVRVNAVAPGPTRTETFVGMGEENTSAIAASTILGRAAEPDEIARVIVFVATEAGSYLTGATIAADAGRTAA</sequence>
<dbReference type="Proteomes" id="UP000780875">
    <property type="component" value="Unassembled WGS sequence"/>
</dbReference>
<dbReference type="PRINTS" id="PR00080">
    <property type="entry name" value="SDRFAMILY"/>
</dbReference>
<feature type="signal peptide" evidence="3">
    <location>
        <begin position="1"/>
        <end position="21"/>
    </location>
</feature>
<dbReference type="PRINTS" id="PR00081">
    <property type="entry name" value="GDHRDH"/>
</dbReference>
<feature type="domain" description="Ketoreductase" evidence="4">
    <location>
        <begin position="5"/>
        <end position="180"/>
    </location>
</feature>
<dbReference type="InterPro" id="IPR036291">
    <property type="entry name" value="NAD(P)-bd_dom_sf"/>
</dbReference>
<evidence type="ECO:0000259" key="4">
    <source>
        <dbReference type="SMART" id="SM00822"/>
    </source>
</evidence>
<comment type="caution">
    <text evidence="5">The sequence shown here is derived from an EMBL/GenBank/DDBJ whole genome shotgun (WGS) entry which is preliminary data.</text>
</comment>
<dbReference type="EMBL" id="JAIQZJ010000006">
    <property type="protein sequence ID" value="MBZ5738849.1"/>
    <property type="molecule type" value="Genomic_DNA"/>
</dbReference>
<dbReference type="RefSeq" id="WP_224123220.1">
    <property type="nucleotide sequence ID" value="NZ_JAIQZJ010000006.1"/>
</dbReference>
<name>A0ABS7UCW7_9ACTN</name>
<organism evidence="5 6">
    <name type="scientific">Nocardioides mangrovi</name>
    <dbReference type="NCBI Taxonomy" id="2874580"/>
    <lineage>
        <taxon>Bacteria</taxon>
        <taxon>Bacillati</taxon>
        <taxon>Actinomycetota</taxon>
        <taxon>Actinomycetes</taxon>
        <taxon>Propionibacteriales</taxon>
        <taxon>Nocardioidaceae</taxon>
        <taxon>Nocardioides</taxon>
    </lineage>
</organism>
<protein>
    <submittedName>
        <fullName evidence="5">SDR family oxidoreductase</fullName>
    </submittedName>
</protein>
<dbReference type="PANTHER" id="PTHR43639">
    <property type="entry name" value="OXIDOREDUCTASE, SHORT-CHAIN DEHYDROGENASE/REDUCTASE FAMILY (AFU_ORTHOLOGUE AFUA_5G02870)"/>
    <property type="match status" value="1"/>
</dbReference>
<feature type="chain" id="PRO_5047527911" evidence="3">
    <location>
        <begin position="22"/>
        <end position="242"/>
    </location>
</feature>